<reference evidence="1 2" key="1">
    <citation type="journal article" date="2018" name="MBio">
        <title>Comparative Genomics Reveals the Core Gene Toolbox for the Fungus-Insect Symbiosis.</title>
        <authorList>
            <person name="Wang Y."/>
            <person name="Stata M."/>
            <person name="Wang W."/>
            <person name="Stajich J.E."/>
            <person name="White M.M."/>
            <person name="Moncalvo J.M."/>
        </authorList>
    </citation>
    <scope>NUCLEOTIDE SEQUENCE [LARGE SCALE GENOMIC DNA]</scope>
    <source>
        <strain evidence="1 2">SWE-8-4</strain>
    </source>
</reference>
<dbReference type="AlphaFoldDB" id="A0A2T9YG22"/>
<accession>A0A2T9YG22</accession>
<organism evidence="1 2">
    <name type="scientific">Smittium simulii</name>
    <dbReference type="NCBI Taxonomy" id="133385"/>
    <lineage>
        <taxon>Eukaryota</taxon>
        <taxon>Fungi</taxon>
        <taxon>Fungi incertae sedis</taxon>
        <taxon>Zoopagomycota</taxon>
        <taxon>Kickxellomycotina</taxon>
        <taxon>Harpellomycetes</taxon>
        <taxon>Harpellales</taxon>
        <taxon>Legeriomycetaceae</taxon>
        <taxon>Smittium</taxon>
    </lineage>
</organism>
<keyword evidence="2" id="KW-1185">Reference proteome</keyword>
<dbReference type="EMBL" id="MBFR01000210">
    <property type="protein sequence ID" value="PVU91291.1"/>
    <property type="molecule type" value="Genomic_DNA"/>
</dbReference>
<sequence length="376" mass="42870">MLSFFNQFSKKSSKKIIQNAEEYNKNIYSNANNVDTILVSDVPCVPIPEVSSNANELSQPRPRVAVKTLQLSHKHISNTSLPNYSTLQNSPNFYNPINIDSSLRLSFTNDTQTSSLTTIKRSQSNIILRKTTKEGIPIPKTSFSIEPSSNFDTTFPETISLRSSKSGRFSFLNKKKNFKEFFKVQVAEKFKPDFSKKKYSEKMPESLDKTENTLLDYITDLRFSEQKLATIKNETDSSNPGINSFSRGSIDGSFNPSSSSSTTTLVDLNLYKIDYDDARVIYFSSLNKLENISKRSLIQKVHIKNTLKLSQNHYLQGHQTTPNSELSEIDMFLGERFYNNNFLKKCSYKYKSARYSKNKHMPQFTEPITTGPGIFL</sequence>
<evidence type="ECO:0000313" key="2">
    <source>
        <dbReference type="Proteomes" id="UP000245383"/>
    </source>
</evidence>
<evidence type="ECO:0000313" key="1">
    <source>
        <dbReference type="EMBL" id="PVU91291.1"/>
    </source>
</evidence>
<name>A0A2T9YG22_9FUNG</name>
<protein>
    <submittedName>
        <fullName evidence="1">Uncharacterized protein</fullName>
    </submittedName>
</protein>
<comment type="caution">
    <text evidence="1">The sequence shown here is derived from an EMBL/GenBank/DDBJ whole genome shotgun (WGS) entry which is preliminary data.</text>
</comment>
<gene>
    <name evidence="1" type="ORF">BB561_004480</name>
</gene>
<dbReference type="Proteomes" id="UP000245383">
    <property type="component" value="Unassembled WGS sequence"/>
</dbReference>
<proteinExistence type="predicted"/>